<feature type="compositionally biased region" description="Basic and acidic residues" evidence="6">
    <location>
        <begin position="130"/>
        <end position="139"/>
    </location>
</feature>
<feature type="compositionally biased region" description="Basic and acidic residues" evidence="6">
    <location>
        <begin position="114"/>
        <end position="123"/>
    </location>
</feature>
<gene>
    <name evidence="7" type="ORF">LTR97_006959</name>
</gene>
<dbReference type="GO" id="GO:0000981">
    <property type="term" value="F:DNA-binding transcription factor activity, RNA polymerase II-specific"/>
    <property type="evidence" value="ECO:0007669"/>
    <property type="project" value="TreeGrafter"/>
</dbReference>
<feature type="region of interest" description="Disordered" evidence="6">
    <location>
        <begin position="1"/>
        <end position="24"/>
    </location>
</feature>
<evidence type="ECO:0008006" key="9">
    <source>
        <dbReference type="Google" id="ProtNLM"/>
    </source>
</evidence>
<keyword evidence="3" id="KW-0238">DNA-binding</keyword>
<dbReference type="Proteomes" id="UP001310594">
    <property type="component" value="Unassembled WGS sequence"/>
</dbReference>
<feature type="compositionally biased region" description="Polar residues" evidence="6">
    <location>
        <begin position="82"/>
        <end position="94"/>
    </location>
</feature>
<feature type="compositionally biased region" description="Basic and acidic residues" evidence="6">
    <location>
        <begin position="47"/>
        <end position="60"/>
    </location>
</feature>
<name>A0AAN7ZTL2_9PEZI</name>
<evidence type="ECO:0000256" key="1">
    <source>
        <dbReference type="ARBA" id="ARBA00004123"/>
    </source>
</evidence>
<dbReference type="GO" id="GO:0000976">
    <property type="term" value="F:transcription cis-regulatory region binding"/>
    <property type="evidence" value="ECO:0007669"/>
    <property type="project" value="TreeGrafter"/>
</dbReference>
<feature type="region of interest" description="Disordered" evidence="6">
    <location>
        <begin position="47"/>
        <end position="139"/>
    </location>
</feature>
<comment type="caution">
    <text evidence="7">The sequence shown here is derived from an EMBL/GenBank/DDBJ whole genome shotgun (WGS) entry which is preliminary data.</text>
</comment>
<comment type="subcellular location">
    <subcellularLocation>
        <location evidence="1">Nucleus</location>
    </subcellularLocation>
</comment>
<organism evidence="7 8">
    <name type="scientific">Elasticomyces elasticus</name>
    <dbReference type="NCBI Taxonomy" id="574655"/>
    <lineage>
        <taxon>Eukaryota</taxon>
        <taxon>Fungi</taxon>
        <taxon>Dikarya</taxon>
        <taxon>Ascomycota</taxon>
        <taxon>Pezizomycotina</taxon>
        <taxon>Dothideomycetes</taxon>
        <taxon>Dothideomycetidae</taxon>
        <taxon>Mycosphaerellales</taxon>
        <taxon>Teratosphaeriaceae</taxon>
        <taxon>Elasticomyces</taxon>
    </lineage>
</organism>
<dbReference type="EMBL" id="JAVRQU010000010">
    <property type="protein sequence ID" value="KAK5697999.1"/>
    <property type="molecule type" value="Genomic_DNA"/>
</dbReference>
<dbReference type="GO" id="GO:0005634">
    <property type="term" value="C:nucleus"/>
    <property type="evidence" value="ECO:0007669"/>
    <property type="project" value="UniProtKB-SubCell"/>
</dbReference>
<proteinExistence type="predicted"/>
<evidence type="ECO:0000256" key="5">
    <source>
        <dbReference type="ARBA" id="ARBA00023242"/>
    </source>
</evidence>
<protein>
    <recommendedName>
        <fullName evidence="9">Transcription factor domain-containing protein</fullName>
    </recommendedName>
</protein>
<evidence type="ECO:0000256" key="3">
    <source>
        <dbReference type="ARBA" id="ARBA00023125"/>
    </source>
</evidence>
<keyword evidence="4" id="KW-0804">Transcription</keyword>
<dbReference type="PANTHER" id="PTHR31845">
    <property type="entry name" value="FINGER DOMAIN PROTEIN, PUTATIVE-RELATED"/>
    <property type="match status" value="1"/>
</dbReference>
<evidence type="ECO:0000313" key="7">
    <source>
        <dbReference type="EMBL" id="KAK5697999.1"/>
    </source>
</evidence>
<dbReference type="AlphaFoldDB" id="A0AAN7ZTL2"/>
<evidence type="ECO:0000256" key="2">
    <source>
        <dbReference type="ARBA" id="ARBA00023015"/>
    </source>
</evidence>
<feature type="compositionally biased region" description="Polar residues" evidence="6">
    <location>
        <begin position="61"/>
        <end position="71"/>
    </location>
</feature>
<evidence type="ECO:0000256" key="6">
    <source>
        <dbReference type="SAM" id="MobiDB-lite"/>
    </source>
</evidence>
<accession>A0AAN7ZTL2</accession>
<reference evidence="7" key="1">
    <citation type="submission" date="2023-08" db="EMBL/GenBank/DDBJ databases">
        <title>Black Yeasts Isolated from many extreme environments.</title>
        <authorList>
            <person name="Coleine C."/>
            <person name="Stajich J.E."/>
            <person name="Selbmann L."/>
        </authorList>
    </citation>
    <scope>NUCLEOTIDE SEQUENCE</scope>
    <source>
        <strain evidence="7">CCFEE 5810</strain>
    </source>
</reference>
<keyword evidence="5" id="KW-0539">Nucleus</keyword>
<evidence type="ECO:0000256" key="4">
    <source>
        <dbReference type="ARBA" id="ARBA00023163"/>
    </source>
</evidence>
<evidence type="ECO:0000313" key="8">
    <source>
        <dbReference type="Proteomes" id="UP001310594"/>
    </source>
</evidence>
<dbReference type="InterPro" id="IPR051089">
    <property type="entry name" value="prtT"/>
</dbReference>
<keyword evidence="2" id="KW-0805">Transcription regulation</keyword>
<dbReference type="PANTHER" id="PTHR31845:SF17">
    <property type="entry name" value="ZN(II)2CYS6 TRANSCRIPTION FACTOR (EUROFUNG)"/>
    <property type="match status" value="1"/>
</dbReference>
<sequence>MDISDEQPPGKTERPVASALDTSPSALAQRVVDLEARLELYEDRMARVESRSQHSPRQYESHSPTVAQSANPAARDDGPRLEQTSGPGTESTPFSMDGVNLGPPTITLRALQGGDEHYGEERGASSGHMTSERSVRNDRTGSASLAVLDDMEIKSMVAIYFEHCHPMAPLLDTSLYNELDAVRRDRPALLLALCCVGARFWSDSSDSVRGPHPKLPVLTAMLDKAISRLLLRPTMTDVHLDSVRILLLYVQWMPLDVEVRADDHRATQKRHRTRYSDISAWSCLGLALRYSTVLGLETAAVAPFIASEADVRTEDMSRLRVLQNLVTCDWNLMLSSGLPMSSDPGPVADVGHAFAGQVAAQSPGDIRVTALVELVVLIRTATNASPDPSGRQLGMFHLRKLNAEMDEWERKWIPQLCHTDYQHSSLPFTSLRWCRLALNSAQLTPLLSPTRRPDTLSAPLTLPVLQSLEICLSAALHILLSLSEVGTELLQQHAATQTLYQPSGPLKVAITATIRFGYAVDSAWISHTFAIAFLILCYIRGAVDDDLNICFLNPADTLRIRAPVHPRPGSLLGRVSKLTLDIFHTVCASFTCHPAQDFLPAVENAVGLVLRDSNEAIGMDETADQDLFDVMHETGMDWPGFFDGADLSWQESYSFQT</sequence>
<dbReference type="CDD" id="cd12148">
    <property type="entry name" value="fungal_TF_MHR"/>
    <property type="match status" value="1"/>
</dbReference>